<sequence>MPLASLIAAAVLQGIPLSEDPEVLHGYMAHACRVQQASNQGGMPEDYAGFCDCLSADLAENSSEALYRSMALGSQGALQDNAMVDDWEAAREESERVFGGLEPEEQLSAANVIQNGLMACIALAPAQSE</sequence>
<dbReference type="RefSeq" id="WP_343164279.1">
    <property type="nucleotide sequence ID" value="NZ_JBHRSV010000019.1"/>
</dbReference>
<organism evidence="1 2">
    <name type="scientific">Hyphobacterium vulgare</name>
    <dbReference type="NCBI Taxonomy" id="1736751"/>
    <lineage>
        <taxon>Bacteria</taxon>
        <taxon>Pseudomonadati</taxon>
        <taxon>Pseudomonadota</taxon>
        <taxon>Alphaproteobacteria</taxon>
        <taxon>Maricaulales</taxon>
        <taxon>Maricaulaceae</taxon>
        <taxon>Hyphobacterium</taxon>
    </lineage>
</organism>
<proteinExistence type="predicted"/>
<protein>
    <submittedName>
        <fullName evidence="1">Uncharacterized protein</fullName>
    </submittedName>
</protein>
<gene>
    <name evidence="1" type="ORF">ACFOOR_10265</name>
</gene>
<dbReference type="EMBL" id="JBHRSV010000019">
    <property type="protein sequence ID" value="MFC2926488.1"/>
    <property type="molecule type" value="Genomic_DNA"/>
</dbReference>
<name>A0ABV6ZYQ2_9PROT</name>
<reference evidence="2" key="1">
    <citation type="journal article" date="2019" name="Int. J. Syst. Evol. Microbiol.">
        <title>The Global Catalogue of Microorganisms (GCM) 10K type strain sequencing project: providing services to taxonomists for standard genome sequencing and annotation.</title>
        <authorList>
            <consortium name="The Broad Institute Genomics Platform"/>
            <consortium name="The Broad Institute Genome Sequencing Center for Infectious Disease"/>
            <person name="Wu L."/>
            <person name="Ma J."/>
        </authorList>
    </citation>
    <scope>NUCLEOTIDE SEQUENCE [LARGE SCALE GENOMIC DNA]</scope>
    <source>
        <strain evidence="2">KCTC 52487</strain>
    </source>
</reference>
<keyword evidence="2" id="KW-1185">Reference proteome</keyword>
<dbReference type="Proteomes" id="UP001595379">
    <property type="component" value="Unassembled WGS sequence"/>
</dbReference>
<evidence type="ECO:0000313" key="2">
    <source>
        <dbReference type="Proteomes" id="UP001595379"/>
    </source>
</evidence>
<accession>A0ABV6ZYQ2</accession>
<comment type="caution">
    <text evidence="1">The sequence shown here is derived from an EMBL/GenBank/DDBJ whole genome shotgun (WGS) entry which is preliminary data.</text>
</comment>
<evidence type="ECO:0000313" key="1">
    <source>
        <dbReference type="EMBL" id="MFC2926488.1"/>
    </source>
</evidence>